<name>A0A846S2V0_9MICO</name>
<evidence type="ECO:0000313" key="1">
    <source>
        <dbReference type="EMBL" id="NJC57303.1"/>
    </source>
</evidence>
<proteinExistence type="predicted"/>
<comment type="caution">
    <text evidence="1">The sequence shown here is derived from an EMBL/GenBank/DDBJ whole genome shotgun (WGS) entry which is preliminary data.</text>
</comment>
<gene>
    <name evidence="1" type="ORF">BKA07_002338</name>
</gene>
<sequence>MSATFPFTYPRRVALSAGLRLVRWARRPAVTAEDRRFSAQRRRRAKLRELARDEWVQEQRNRDVAKYLYRVRPMI</sequence>
<reference evidence="1 2" key="1">
    <citation type="submission" date="2020-03" db="EMBL/GenBank/DDBJ databases">
        <title>Sequencing the genomes of 1000 actinobacteria strains.</title>
        <authorList>
            <person name="Klenk H.-P."/>
        </authorList>
    </citation>
    <scope>NUCLEOTIDE SEQUENCE [LARGE SCALE GENOMIC DNA]</scope>
    <source>
        <strain evidence="1 2">DSM 18964</strain>
    </source>
</reference>
<dbReference type="AlphaFoldDB" id="A0A846S2V0"/>
<dbReference type="EMBL" id="JAATJN010000001">
    <property type="protein sequence ID" value="NJC57303.1"/>
    <property type="molecule type" value="Genomic_DNA"/>
</dbReference>
<dbReference type="Proteomes" id="UP000576792">
    <property type="component" value="Unassembled WGS sequence"/>
</dbReference>
<organism evidence="1 2">
    <name type="scientific">Brevibacterium marinum</name>
    <dbReference type="NCBI Taxonomy" id="418643"/>
    <lineage>
        <taxon>Bacteria</taxon>
        <taxon>Bacillati</taxon>
        <taxon>Actinomycetota</taxon>
        <taxon>Actinomycetes</taxon>
        <taxon>Micrococcales</taxon>
        <taxon>Brevibacteriaceae</taxon>
        <taxon>Brevibacterium</taxon>
    </lineage>
</organism>
<accession>A0A846S2V0</accession>
<dbReference type="RefSeq" id="WP_167951014.1">
    <property type="nucleotide sequence ID" value="NZ_BAAAPQ010000006.1"/>
</dbReference>
<keyword evidence="2" id="KW-1185">Reference proteome</keyword>
<evidence type="ECO:0000313" key="2">
    <source>
        <dbReference type="Proteomes" id="UP000576792"/>
    </source>
</evidence>
<protein>
    <submittedName>
        <fullName evidence="1">Uncharacterized protein</fullName>
    </submittedName>
</protein>